<proteinExistence type="inferred from homology"/>
<comment type="similarity">
    <text evidence="1">Belongs to the bactofilin family.</text>
</comment>
<dbReference type="PANTHER" id="PTHR35024:SF4">
    <property type="entry name" value="POLYMER-FORMING CYTOSKELETAL PROTEIN"/>
    <property type="match status" value="1"/>
</dbReference>
<evidence type="ECO:0000313" key="4">
    <source>
        <dbReference type="Proteomes" id="UP000215145"/>
    </source>
</evidence>
<dbReference type="EMBL" id="NMUQ01000003">
    <property type="protein sequence ID" value="OXM13732.1"/>
    <property type="molecule type" value="Genomic_DNA"/>
</dbReference>
<dbReference type="RefSeq" id="WP_089526434.1">
    <property type="nucleotide sequence ID" value="NZ_NMUQ01000003.1"/>
</dbReference>
<gene>
    <name evidence="3" type="ORF">CGZ75_22200</name>
</gene>
<evidence type="ECO:0000256" key="1">
    <source>
        <dbReference type="ARBA" id="ARBA00044755"/>
    </source>
</evidence>
<feature type="compositionally biased region" description="Polar residues" evidence="2">
    <location>
        <begin position="114"/>
        <end position="130"/>
    </location>
</feature>
<keyword evidence="4" id="KW-1185">Reference proteome</keyword>
<name>A0A229NV28_9BACL</name>
<evidence type="ECO:0000256" key="2">
    <source>
        <dbReference type="SAM" id="MobiDB-lite"/>
    </source>
</evidence>
<comment type="caution">
    <text evidence="3">The sequence shown here is derived from an EMBL/GenBank/DDBJ whole genome shotgun (WGS) entry which is preliminary data.</text>
</comment>
<dbReference type="Proteomes" id="UP000215145">
    <property type="component" value="Unassembled WGS sequence"/>
</dbReference>
<dbReference type="PANTHER" id="PTHR35024">
    <property type="entry name" value="HYPOTHETICAL CYTOSOLIC PROTEIN"/>
    <property type="match status" value="1"/>
</dbReference>
<feature type="region of interest" description="Disordered" evidence="2">
    <location>
        <begin position="112"/>
        <end position="171"/>
    </location>
</feature>
<dbReference type="OrthoDB" id="9789407at2"/>
<protein>
    <recommendedName>
        <fullName evidence="5">Cell division protein</fullName>
    </recommendedName>
</protein>
<dbReference type="InterPro" id="IPR007607">
    <property type="entry name" value="BacA/B"/>
</dbReference>
<reference evidence="3 4" key="1">
    <citation type="submission" date="2017-07" db="EMBL/GenBank/DDBJ databases">
        <title>Paenibacillus herberti R33 genome sequencing and assembly.</title>
        <authorList>
            <person name="Su W."/>
        </authorList>
    </citation>
    <scope>NUCLEOTIDE SEQUENCE [LARGE SCALE GENOMIC DNA]</scope>
    <source>
        <strain evidence="3 4">R33</strain>
    </source>
</reference>
<accession>A0A229NV28</accession>
<feature type="compositionally biased region" description="Basic and acidic residues" evidence="2">
    <location>
        <begin position="151"/>
        <end position="171"/>
    </location>
</feature>
<sequence length="171" mass="18030">MFKENKRWSVADTLIGQGTHAEGKMTCEASLRIEGEYQGDIECKADVIIGESGVVRSNIFARDITITGKVYGDVVTTGRLTIMSSGQLHGTATTSSLLVQDGGILSGSCRMEQRTQQTVTPPVATNSVADSVSGGSGQSAPLNRSAGDPAASRETREPVREGSVKERRQAG</sequence>
<evidence type="ECO:0000313" key="3">
    <source>
        <dbReference type="EMBL" id="OXM13732.1"/>
    </source>
</evidence>
<dbReference type="AlphaFoldDB" id="A0A229NV28"/>
<evidence type="ECO:0008006" key="5">
    <source>
        <dbReference type="Google" id="ProtNLM"/>
    </source>
</evidence>
<dbReference type="Pfam" id="PF04519">
    <property type="entry name" value="Bactofilin"/>
    <property type="match status" value="1"/>
</dbReference>
<organism evidence="3 4">
    <name type="scientific">Paenibacillus herberti</name>
    <dbReference type="NCBI Taxonomy" id="1619309"/>
    <lineage>
        <taxon>Bacteria</taxon>
        <taxon>Bacillati</taxon>
        <taxon>Bacillota</taxon>
        <taxon>Bacilli</taxon>
        <taxon>Bacillales</taxon>
        <taxon>Paenibacillaceae</taxon>
        <taxon>Paenibacillus</taxon>
    </lineage>
</organism>